<proteinExistence type="predicted"/>
<keyword evidence="2" id="KW-1185">Reference proteome</keyword>
<evidence type="ECO:0000313" key="1">
    <source>
        <dbReference type="EMBL" id="KAK5647976.1"/>
    </source>
</evidence>
<comment type="caution">
    <text evidence="1">The sequence shown here is derived from an EMBL/GenBank/DDBJ whole genome shotgun (WGS) entry which is preliminary data.</text>
</comment>
<gene>
    <name evidence="1" type="ORF">RI129_002868</name>
</gene>
<dbReference type="Proteomes" id="UP001329430">
    <property type="component" value="Chromosome 2"/>
</dbReference>
<dbReference type="EMBL" id="JAVRBK010000002">
    <property type="protein sequence ID" value="KAK5647976.1"/>
    <property type="molecule type" value="Genomic_DNA"/>
</dbReference>
<organism evidence="1 2">
    <name type="scientific">Pyrocoelia pectoralis</name>
    <dbReference type="NCBI Taxonomy" id="417401"/>
    <lineage>
        <taxon>Eukaryota</taxon>
        <taxon>Metazoa</taxon>
        <taxon>Ecdysozoa</taxon>
        <taxon>Arthropoda</taxon>
        <taxon>Hexapoda</taxon>
        <taxon>Insecta</taxon>
        <taxon>Pterygota</taxon>
        <taxon>Neoptera</taxon>
        <taxon>Endopterygota</taxon>
        <taxon>Coleoptera</taxon>
        <taxon>Polyphaga</taxon>
        <taxon>Elateriformia</taxon>
        <taxon>Elateroidea</taxon>
        <taxon>Lampyridae</taxon>
        <taxon>Lampyrinae</taxon>
        <taxon>Pyrocoelia</taxon>
    </lineage>
</organism>
<name>A0AAN7ZTW3_9COLE</name>
<protein>
    <submittedName>
        <fullName evidence="1">Uncharacterized protein</fullName>
    </submittedName>
</protein>
<accession>A0AAN7ZTW3</accession>
<evidence type="ECO:0000313" key="2">
    <source>
        <dbReference type="Proteomes" id="UP001329430"/>
    </source>
</evidence>
<reference evidence="1 2" key="1">
    <citation type="journal article" date="2024" name="Insects">
        <title>An Improved Chromosome-Level Genome Assembly of the Firefly Pyrocoelia pectoralis.</title>
        <authorList>
            <person name="Fu X."/>
            <person name="Meyer-Rochow V.B."/>
            <person name="Ballantyne L."/>
            <person name="Zhu X."/>
        </authorList>
    </citation>
    <scope>NUCLEOTIDE SEQUENCE [LARGE SCALE GENOMIC DNA]</scope>
    <source>
        <strain evidence="1">XCY_ONT2</strain>
    </source>
</reference>
<sequence>MKQESFYGTETLETLITNRKKETNNESVSWLKCREIMLVKNKPFSLFMREDFDAQAIEVDIRKKTSGRPLQALLQSHLVPLWPAGKGIADVKLKRHHIHTASYSKGCIKFL</sequence>
<dbReference type="AlphaFoldDB" id="A0AAN7ZTW3"/>